<protein>
    <submittedName>
        <fullName evidence="2 3">Uncharacterized protein</fullName>
    </submittedName>
</protein>
<evidence type="ECO:0000313" key="4">
    <source>
        <dbReference type="Proteomes" id="UP000006727"/>
    </source>
</evidence>
<gene>
    <name evidence="2" type="ORF">PHYPA_021200</name>
</gene>
<dbReference type="EMBL" id="ABEU02000016">
    <property type="protein sequence ID" value="PNR38089.1"/>
    <property type="molecule type" value="Genomic_DNA"/>
</dbReference>
<dbReference type="InParanoid" id="A9SIE2"/>
<reference evidence="2 4" key="1">
    <citation type="journal article" date="2008" name="Science">
        <title>The Physcomitrella genome reveals evolutionary insights into the conquest of land by plants.</title>
        <authorList>
            <person name="Rensing S."/>
            <person name="Lang D."/>
            <person name="Zimmer A."/>
            <person name="Terry A."/>
            <person name="Salamov A."/>
            <person name="Shapiro H."/>
            <person name="Nishiyama T."/>
            <person name="Perroud P.-F."/>
            <person name="Lindquist E."/>
            <person name="Kamisugi Y."/>
            <person name="Tanahashi T."/>
            <person name="Sakakibara K."/>
            <person name="Fujita T."/>
            <person name="Oishi K."/>
            <person name="Shin-I T."/>
            <person name="Kuroki Y."/>
            <person name="Toyoda A."/>
            <person name="Suzuki Y."/>
            <person name="Hashimoto A."/>
            <person name="Yamaguchi K."/>
            <person name="Sugano A."/>
            <person name="Kohara Y."/>
            <person name="Fujiyama A."/>
            <person name="Anterola A."/>
            <person name="Aoki S."/>
            <person name="Ashton N."/>
            <person name="Barbazuk W.B."/>
            <person name="Barker E."/>
            <person name="Bennetzen J."/>
            <person name="Bezanilla M."/>
            <person name="Blankenship R."/>
            <person name="Cho S.H."/>
            <person name="Dutcher S."/>
            <person name="Estelle M."/>
            <person name="Fawcett J.A."/>
            <person name="Gundlach H."/>
            <person name="Hanada K."/>
            <person name="Heyl A."/>
            <person name="Hicks K.A."/>
            <person name="Hugh J."/>
            <person name="Lohr M."/>
            <person name="Mayer K."/>
            <person name="Melkozernov A."/>
            <person name="Murata T."/>
            <person name="Nelson D."/>
            <person name="Pils B."/>
            <person name="Prigge M."/>
            <person name="Reiss B."/>
            <person name="Renner T."/>
            <person name="Rombauts S."/>
            <person name="Rushton P."/>
            <person name="Sanderfoot A."/>
            <person name="Schween G."/>
            <person name="Shiu S.-H."/>
            <person name="Stueber K."/>
            <person name="Theodoulou F.L."/>
            <person name="Tu H."/>
            <person name="Van de Peer Y."/>
            <person name="Verrier P.J."/>
            <person name="Waters E."/>
            <person name="Wood A."/>
            <person name="Yang L."/>
            <person name="Cove D."/>
            <person name="Cuming A."/>
            <person name="Hasebe M."/>
            <person name="Lucas S."/>
            <person name="Mishler D.B."/>
            <person name="Reski R."/>
            <person name="Grigoriev I."/>
            <person name="Quatrano R.S."/>
            <person name="Boore J.L."/>
        </authorList>
    </citation>
    <scope>NUCLEOTIDE SEQUENCE [LARGE SCALE GENOMIC DNA]</scope>
    <source>
        <strain evidence="3 4">cv. Gransden 2004</strain>
    </source>
</reference>
<dbReference type="EnsemblPlants" id="Pp3c16_18900V3.1">
    <property type="protein sequence ID" value="Pp3c16_18900V3.1"/>
    <property type="gene ID" value="Pp3c16_18900"/>
</dbReference>
<feature type="region of interest" description="Disordered" evidence="1">
    <location>
        <begin position="189"/>
        <end position="212"/>
    </location>
</feature>
<dbReference type="HOGENOM" id="CLU_1104275_0_0_1"/>
<reference evidence="2 4" key="2">
    <citation type="journal article" date="2018" name="Plant J.">
        <title>The Physcomitrella patens chromosome-scale assembly reveals moss genome structure and evolution.</title>
        <authorList>
            <person name="Lang D."/>
            <person name="Ullrich K.K."/>
            <person name="Murat F."/>
            <person name="Fuchs J."/>
            <person name="Jenkins J."/>
            <person name="Haas F.B."/>
            <person name="Piednoel M."/>
            <person name="Gundlach H."/>
            <person name="Van Bel M."/>
            <person name="Meyberg R."/>
            <person name="Vives C."/>
            <person name="Morata J."/>
            <person name="Symeonidi A."/>
            <person name="Hiss M."/>
            <person name="Muchero W."/>
            <person name="Kamisugi Y."/>
            <person name="Saleh O."/>
            <person name="Blanc G."/>
            <person name="Decker E.L."/>
            <person name="van Gessel N."/>
            <person name="Grimwood J."/>
            <person name="Hayes R.D."/>
            <person name="Graham S.W."/>
            <person name="Gunter L.E."/>
            <person name="McDaniel S.F."/>
            <person name="Hoernstein S.N.W."/>
            <person name="Larsson A."/>
            <person name="Li F.W."/>
            <person name="Perroud P.F."/>
            <person name="Phillips J."/>
            <person name="Ranjan P."/>
            <person name="Rokshar D.S."/>
            <person name="Rothfels C.J."/>
            <person name="Schneider L."/>
            <person name="Shu S."/>
            <person name="Stevenson D.W."/>
            <person name="Thummler F."/>
            <person name="Tillich M."/>
            <person name="Villarreal Aguilar J.C."/>
            <person name="Widiez T."/>
            <person name="Wong G.K."/>
            <person name="Wymore A."/>
            <person name="Zhang Y."/>
            <person name="Zimmer A.D."/>
            <person name="Quatrano R.S."/>
            <person name="Mayer K.F.X."/>
            <person name="Goodstein D."/>
            <person name="Casacuberta J.M."/>
            <person name="Vandepoele K."/>
            <person name="Reski R."/>
            <person name="Cuming A.C."/>
            <person name="Tuskan G.A."/>
            <person name="Maumus F."/>
            <person name="Salse J."/>
            <person name="Schmutz J."/>
            <person name="Rensing S.A."/>
        </authorList>
    </citation>
    <scope>NUCLEOTIDE SEQUENCE [LARGE SCALE GENOMIC DNA]</scope>
    <source>
        <strain evidence="3 4">cv. Gransden 2004</strain>
    </source>
</reference>
<organism evidence="2">
    <name type="scientific">Physcomitrium patens</name>
    <name type="common">Spreading-leaved earth moss</name>
    <name type="synonym">Physcomitrella patens</name>
    <dbReference type="NCBI Taxonomy" id="3218"/>
    <lineage>
        <taxon>Eukaryota</taxon>
        <taxon>Viridiplantae</taxon>
        <taxon>Streptophyta</taxon>
        <taxon>Embryophyta</taxon>
        <taxon>Bryophyta</taxon>
        <taxon>Bryophytina</taxon>
        <taxon>Bryopsida</taxon>
        <taxon>Funariidae</taxon>
        <taxon>Funariales</taxon>
        <taxon>Funariaceae</taxon>
        <taxon>Physcomitrium</taxon>
    </lineage>
</organism>
<evidence type="ECO:0000256" key="1">
    <source>
        <dbReference type="SAM" id="MobiDB-lite"/>
    </source>
</evidence>
<dbReference type="Gramene" id="Pp3c16_18900V3.1">
    <property type="protein sequence ID" value="Pp3c16_18900V3.1"/>
    <property type="gene ID" value="Pp3c16_18900"/>
</dbReference>
<sequence>MVVSAHPEERRCLLFNPDTDHGINTTYKAKLFVRYGLKATVFAVTLQTKSEPGVQSRPTAKEMNSLRNQPKNQIDEFCQDLMRVATHEMRKSCRAGRIAIPGNGAAGAARSLQLPSQRLAGFLINKAMKLFMVIEGGPSWSTVHYTVPSLRQNLATALSMKISCPPNETDIKVKTVLKYVAKQVTERCKNTTTERSQRAESQKQMKHQSSLSEHKPGVNVLELLATMLEALCANIGSIESINSGTLIDEDYF</sequence>
<dbReference type="Proteomes" id="UP000006727">
    <property type="component" value="Chromosome 16"/>
</dbReference>
<reference evidence="3" key="3">
    <citation type="submission" date="2020-12" db="UniProtKB">
        <authorList>
            <consortium name="EnsemblPlants"/>
        </authorList>
    </citation>
    <scope>IDENTIFICATION</scope>
</reference>
<evidence type="ECO:0000313" key="2">
    <source>
        <dbReference type="EMBL" id="PNR38089.1"/>
    </source>
</evidence>
<proteinExistence type="predicted"/>
<dbReference type="AlphaFoldDB" id="A9SIE2"/>
<name>A9SIE2_PHYPA</name>
<keyword evidence="4" id="KW-1185">Reference proteome</keyword>
<accession>A9SIE2</accession>
<evidence type="ECO:0000313" key="3">
    <source>
        <dbReference type="EnsemblPlants" id="Pp3c16_18900V3.1"/>
    </source>
</evidence>
<dbReference type="PaxDb" id="3218-PP1S81_173V6.1"/>